<keyword evidence="2" id="KW-1185">Reference proteome</keyword>
<organism evidence="1 2">
    <name type="scientific">Rhizosphaericola mali</name>
    <dbReference type="NCBI Taxonomy" id="2545455"/>
    <lineage>
        <taxon>Bacteria</taxon>
        <taxon>Pseudomonadati</taxon>
        <taxon>Bacteroidota</taxon>
        <taxon>Chitinophagia</taxon>
        <taxon>Chitinophagales</taxon>
        <taxon>Chitinophagaceae</taxon>
        <taxon>Rhizosphaericola</taxon>
    </lineage>
</organism>
<sequence length="97" mass="11008">MKAAIDRKKCYYEDYSSQIVYSIDENDLNSQHKYSGAASASVQDKKGNTRTLNVTTSCNSLEVPNAKESFLIKLEKEMRFGDEKLISPINYNIETCN</sequence>
<evidence type="ECO:0000313" key="1">
    <source>
        <dbReference type="EMBL" id="QES89511.1"/>
    </source>
</evidence>
<evidence type="ECO:0000313" key="2">
    <source>
        <dbReference type="Proteomes" id="UP000292424"/>
    </source>
</evidence>
<dbReference type="AlphaFoldDB" id="A0A5P2GD43"/>
<dbReference type="EMBL" id="CP044016">
    <property type="protein sequence ID" value="QES89511.1"/>
    <property type="molecule type" value="Genomic_DNA"/>
</dbReference>
<accession>A0A5P2GD43</accession>
<gene>
    <name evidence="1" type="ORF">E0W69_012850</name>
</gene>
<dbReference type="Proteomes" id="UP000292424">
    <property type="component" value="Chromosome"/>
</dbReference>
<name>A0A5P2GD43_9BACT</name>
<reference evidence="1 2" key="1">
    <citation type="submission" date="2019-09" db="EMBL/GenBank/DDBJ databases">
        <title>Complete genome sequence of Arachidicoccus sp. B3-10 isolated from apple orchard soil.</title>
        <authorList>
            <person name="Kim H.S."/>
            <person name="Han K.-I."/>
            <person name="Suh M.K."/>
            <person name="Lee K.C."/>
            <person name="Eom M.K."/>
            <person name="Kim J.-S."/>
            <person name="Kang S.W."/>
            <person name="Sin Y."/>
            <person name="Lee J.-S."/>
        </authorList>
    </citation>
    <scope>NUCLEOTIDE SEQUENCE [LARGE SCALE GENOMIC DNA]</scope>
    <source>
        <strain evidence="1 2">B3-10</strain>
    </source>
</reference>
<protein>
    <submittedName>
        <fullName evidence="1">Uncharacterized protein</fullName>
    </submittedName>
</protein>
<dbReference type="KEGG" id="arac:E0W69_012850"/>
<dbReference type="RefSeq" id="WP_131330454.1">
    <property type="nucleotide sequence ID" value="NZ_CP044016.1"/>
</dbReference>
<proteinExistence type="predicted"/>